<gene>
    <name evidence="1" type="ORF">PCO31010_04557</name>
</gene>
<reference evidence="1 2" key="1">
    <citation type="submission" date="2019-08" db="EMBL/GenBank/DDBJ databases">
        <authorList>
            <person name="Peeters C."/>
        </authorList>
    </citation>
    <scope>NUCLEOTIDE SEQUENCE [LARGE SCALE GENOMIC DNA]</scope>
    <source>
        <strain evidence="1 2">LMG 31010</strain>
    </source>
</reference>
<organism evidence="1 2">
    <name type="scientific">Pandoraea commovens</name>
    <dbReference type="NCBI Taxonomy" id="2508289"/>
    <lineage>
        <taxon>Bacteria</taxon>
        <taxon>Pseudomonadati</taxon>
        <taxon>Pseudomonadota</taxon>
        <taxon>Betaproteobacteria</taxon>
        <taxon>Burkholderiales</taxon>
        <taxon>Burkholderiaceae</taxon>
        <taxon>Pandoraea</taxon>
    </lineage>
</organism>
<dbReference type="Proteomes" id="UP000343335">
    <property type="component" value="Unassembled WGS sequence"/>
</dbReference>
<dbReference type="EMBL" id="CABPSA010000009">
    <property type="protein sequence ID" value="VVE48476.1"/>
    <property type="molecule type" value="Genomic_DNA"/>
</dbReference>
<protein>
    <submittedName>
        <fullName evidence="1">Uncharacterized protein</fullName>
    </submittedName>
</protein>
<accession>A0A5E4YI13</accession>
<proteinExistence type="predicted"/>
<evidence type="ECO:0000313" key="1">
    <source>
        <dbReference type="EMBL" id="VVE48476.1"/>
    </source>
</evidence>
<evidence type="ECO:0000313" key="2">
    <source>
        <dbReference type="Proteomes" id="UP000343335"/>
    </source>
</evidence>
<name>A0A5E4YI13_9BURK</name>
<dbReference type="AlphaFoldDB" id="A0A5E4YI13"/>
<sequence>MPAVQITYGDIIENHARDKRHNSQATIACESVKQLEKRFSASEIAMLFEMNCWE</sequence>